<gene>
    <name evidence="2" type="ORF">EUU22_19925</name>
</gene>
<dbReference type="EMBL" id="SDVB01000253">
    <property type="protein sequence ID" value="RYC10324.1"/>
    <property type="molecule type" value="Genomic_DNA"/>
</dbReference>
<comment type="caution">
    <text evidence="2">The sequence shown here is derived from an EMBL/GenBank/DDBJ whole genome shotgun (WGS) entry which is preliminary data.</text>
</comment>
<dbReference type="OrthoDB" id="7159403at2"/>
<keyword evidence="3" id="KW-1185">Reference proteome</keyword>
<evidence type="ECO:0000313" key="3">
    <source>
        <dbReference type="Proteomes" id="UP000291088"/>
    </source>
</evidence>
<keyword evidence="1" id="KW-1133">Transmembrane helix</keyword>
<accession>A0A4Q2T0A4</accession>
<name>A0A4Q2T0A4_9HYPH</name>
<keyword evidence="1" id="KW-0472">Membrane</keyword>
<dbReference type="AlphaFoldDB" id="A0A4Q2T0A4"/>
<dbReference type="InterPro" id="IPR021529">
    <property type="entry name" value="DUF2798"/>
</dbReference>
<feature type="transmembrane region" description="Helical" evidence="1">
    <location>
        <begin position="12"/>
        <end position="35"/>
    </location>
</feature>
<evidence type="ECO:0000313" key="2">
    <source>
        <dbReference type="EMBL" id="RYC10324.1"/>
    </source>
</evidence>
<dbReference type="Pfam" id="PF11391">
    <property type="entry name" value="DUF2798"/>
    <property type="match status" value="1"/>
</dbReference>
<proteinExistence type="predicted"/>
<sequence length="76" mass="8775">MMDRLTRLLTQLLITLMMALSMSGIMSLIALGPSAEWLRIWPRQFAIAWPIAFVLTTFISRFGLFLAHRLRRLAAR</sequence>
<feature type="transmembrane region" description="Helical" evidence="1">
    <location>
        <begin position="47"/>
        <end position="67"/>
    </location>
</feature>
<dbReference type="Proteomes" id="UP000291088">
    <property type="component" value="Unassembled WGS sequence"/>
</dbReference>
<organism evidence="2 3">
    <name type="scientific">Ciceribacter ferrooxidans</name>
    <dbReference type="NCBI Taxonomy" id="2509717"/>
    <lineage>
        <taxon>Bacteria</taxon>
        <taxon>Pseudomonadati</taxon>
        <taxon>Pseudomonadota</taxon>
        <taxon>Alphaproteobacteria</taxon>
        <taxon>Hyphomicrobiales</taxon>
        <taxon>Rhizobiaceae</taxon>
        <taxon>Ciceribacter</taxon>
    </lineage>
</organism>
<dbReference type="RefSeq" id="WP_129333711.1">
    <property type="nucleotide sequence ID" value="NZ_SDVB01000253.1"/>
</dbReference>
<keyword evidence="1" id="KW-0812">Transmembrane</keyword>
<protein>
    <submittedName>
        <fullName evidence="2">DUF2798 domain-containing protein</fullName>
    </submittedName>
</protein>
<reference evidence="2 3" key="1">
    <citation type="submission" date="2019-01" db="EMBL/GenBank/DDBJ databases">
        <authorList>
            <person name="Deng T."/>
        </authorList>
    </citation>
    <scope>NUCLEOTIDE SEQUENCE [LARGE SCALE GENOMIC DNA]</scope>
    <source>
        <strain evidence="2 3">F8825</strain>
    </source>
</reference>
<evidence type="ECO:0000256" key="1">
    <source>
        <dbReference type="SAM" id="Phobius"/>
    </source>
</evidence>